<dbReference type="AlphaFoldDB" id="A0A3G3IQ23"/>
<dbReference type="InterPro" id="IPR021490">
    <property type="entry name" value="DUF3144"/>
</dbReference>
<dbReference type="Pfam" id="PF11342">
    <property type="entry name" value="DUF3144"/>
    <property type="match status" value="1"/>
</dbReference>
<dbReference type="Gene3D" id="1.10.287.3020">
    <property type="match status" value="1"/>
</dbReference>
<evidence type="ECO:0000313" key="1">
    <source>
        <dbReference type="EMBL" id="AYQ57694.1"/>
    </source>
</evidence>
<organism evidence="1 2">
    <name type="scientific">Bathymodiolus thermophilus thioautotrophic gill symbiont</name>
    <dbReference type="NCBI Taxonomy" id="2360"/>
    <lineage>
        <taxon>Bacteria</taxon>
        <taxon>Pseudomonadati</taxon>
        <taxon>Pseudomonadota</taxon>
        <taxon>Gammaproteobacteria</taxon>
        <taxon>sulfur-oxidizing symbionts</taxon>
    </lineage>
</organism>
<reference evidence="1 2" key="1">
    <citation type="submission" date="2017-11" db="EMBL/GenBank/DDBJ databases">
        <title>Genome sequence of the bacterial symbiont EPR9N from a vent mussel Bathymodiolus thermophilus.</title>
        <authorList>
            <person name="Won Y.-J."/>
        </authorList>
    </citation>
    <scope>NUCLEOTIDE SEQUENCE [LARGE SCALE GENOMIC DNA]</scope>
    <source>
        <strain evidence="1 2">EPR9N</strain>
    </source>
</reference>
<protein>
    <recommendedName>
        <fullName evidence="3">DUF3144 domain-containing protein</fullName>
    </recommendedName>
</protein>
<dbReference type="Proteomes" id="UP000278334">
    <property type="component" value="Chromosome"/>
</dbReference>
<dbReference type="KEGG" id="bthg:MS2017_2036"/>
<proteinExistence type="predicted"/>
<evidence type="ECO:0000313" key="2">
    <source>
        <dbReference type="Proteomes" id="UP000278334"/>
    </source>
</evidence>
<evidence type="ECO:0008006" key="3">
    <source>
        <dbReference type="Google" id="ProtNLM"/>
    </source>
</evidence>
<accession>A0A3G3IQ23</accession>
<dbReference type="EMBL" id="CP024634">
    <property type="protein sequence ID" value="AYQ57694.1"/>
    <property type="molecule type" value="Genomic_DNA"/>
</dbReference>
<sequence>MNQTNNQQKDFNQKQLEANKNFIKLADVFIAQANKLCEVESPDHQLINAALLYASARFSAFITASMSASKANYDQSTDKAIEFYTAEFNKMLKEHMKQYGQVLTNKEKTEKQSENS</sequence>
<name>A0A3G3IQ23_9GAMM</name>
<gene>
    <name evidence="1" type="ORF">MS2017_2036</name>
</gene>
<dbReference type="RefSeq" id="WP_122952106.1">
    <property type="nucleotide sequence ID" value="NZ_CP024634.1"/>
</dbReference>